<reference evidence="1" key="1">
    <citation type="journal article" date="2020" name="Nature">
        <title>Giant virus diversity and host interactions through global metagenomics.</title>
        <authorList>
            <person name="Schulz F."/>
            <person name="Roux S."/>
            <person name="Paez-Espino D."/>
            <person name="Jungbluth S."/>
            <person name="Walsh D.A."/>
            <person name="Denef V.J."/>
            <person name="McMahon K.D."/>
            <person name="Konstantinidis K.T."/>
            <person name="Eloe-Fadrosh E.A."/>
            <person name="Kyrpides N.C."/>
            <person name="Woyke T."/>
        </authorList>
    </citation>
    <scope>NUCLEOTIDE SEQUENCE</scope>
    <source>
        <strain evidence="1">GVMAG-M-3300023210-19</strain>
    </source>
</reference>
<accession>A0A6C0IL81</accession>
<dbReference type="EMBL" id="MN740202">
    <property type="protein sequence ID" value="QHT93186.1"/>
    <property type="molecule type" value="Genomic_DNA"/>
</dbReference>
<sequence length="362" mass="43007">MDDDMPSVSDNSEINDMRLPKEFRGVTFSEYKKILVRNELVRAMLNNKIEPACYWTVELICAGHFMDVWETILFFVGKYIHIGNPKIVIYLEKRYEVFRSILNQGEMINELQLRNHPTIRKLFAELVSVLVMSSKKNSFEAIKINRQEEYDITQMTERLLAPSVKYASDSFMNDDPNELYIALNEFAYNISSDRLNMRNACYWVEWILDFDLICRKKKQPCCCEPRDFVKVESKYRIDCIWILWDILFSYCEKKDSTYITRLLQSLFQLFCIKYTTASCKRRRFLLYFAISLLTEHVPNNIELVTNKTIVSNVTNNINRVYKQLRENEHVPTTDYLFANLEKETQFENTMRKLQLVQTLDTV</sequence>
<protein>
    <submittedName>
        <fullName evidence="1">Uncharacterized protein</fullName>
    </submittedName>
</protein>
<dbReference type="AlphaFoldDB" id="A0A6C0IL81"/>
<proteinExistence type="predicted"/>
<organism evidence="1">
    <name type="scientific">viral metagenome</name>
    <dbReference type="NCBI Taxonomy" id="1070528"/>
    <lineage>
        <taxon>unclassified sequences</taxon>
        <taxon>metagenomes</taxon>
        <taxon>organismal metagenomes</taxon>
    </lineage>
</organism>
<name>A0A6C0IL81_9ZZZZ</name>
<evidence type="ECO:0000313" key="1">
    <source>
        <dbReference type="EMBL" id="QHT93186.1"/>
    </source>
</evidence>